<dbReference type="Proteomes" id="UP000540519">
    <property type="component" value="Unassembled WGS sequence"/>
</dbReference>
<dbReference type="EMBL" id="RCNR01000003">
    <property type="protein sequence ID" value="MUH34683.1"/>
    <property type="molecule type" value="Genomic_DNA"/>
</dbReference>
<gene>
    <name evidence="2" type="ORF">D9O36_02410</name>
</gene>
<accession>A0A7X3D0Q2</accession>
<protein>
    <submittedName>
        <fullName evidence="2">Uncharacterized protein</fullName>
    </submittedName>
</protein>
<evidence type="ECO:0000313" key="2">
    <source>
        <dbReference type="EMBL" id="MUH34683.1"/>
    </source>
</evidence>
<sequence>MVKAQELKEKQLRTLSSLGVPYSNYDRSNENIKTDFQNILKLDKKRKAQSIASSILIPMGLLTAGFGVSLLPRKSNESADYEDDIRGHERGPGLLTGLASVSLFAVGAAQVGVGIPLFVSSKSKKKRRDVLLSKYEQKNN</sequence>
<keyword evidence="1" id="KW-0472">Membrane</keyword>
<feature type="transmembrane region" description="Helical" evidence="1">
    <location>
        <begin position="51"/>
        <end position="71"/>
    </location>
</feature>
<name>A0A7X3D0Q2_9FLAO</name>
<keyword evidence="1" id="KW-1133">Transmembrane helix</keyword>
<feature type="transmembrane region" description="Helical" evidence="1">
    <location>
        <begin position="91"/>
        <end position="119"/>
    </location>
</feature>
<reference evidence="2 3" key="1">
    <citation type="journal article" date="2019" name="Mar. Drugs">
        <title>Comparative Genomics and CAZyme Genome Repertoires of Marine Zobellia amurskyensis KMM 3526(T) and Zobellia laminariae KMM 3676(T).</title>
        <authorList>
            <person name="Chernysheva N."/>
            <person name="Bystritskaya E."/>
            <person name="Stenkova A."/>
            <person name="Golovkin I."/>
            <person name="Nedashkovskaya O."/>
            <person name="Isaeva M."/>
        </authorList>
    </citation>
    <scope>NUCLEOTIDE SEQUENCE [LARGE SCALE GENOMIC DNA]</scope>
    <source>
        <strain evidence="2 3">KMM 3526</strain>
    </source>
</reference>
<proteinExistence type="predicted"/>
<evidence type="ECO:0000313" key="3">
    <source>
        <dbReference type="Proteomes" id="UP000540519"/>
    </source>
</evidence>
<keyword evidence="3" id="KW-1185">Reference proteome</keyword>
<evidence type="ECO:0000256" key="1">
    <source>
        <dbReference type="SAM" id="Phobius"/>
    </source>
</evidence>
<comment type="caution">
    <text evidence="2">The sequence shown here is derived from an EMBL/GenBank/DDBJ whole genome shotgun (WGS) entry which is preliminary data.</text>
</comment>
<keyword evidence="1" id="KW-0812">Transmembrane</keyword>
<dbReference type="AlphaFoldDB" id="A0A7X3D0Q2"/>
<organism evidence="2 3">
    <name type="scientific">Zobellia amurskyensis</name>
    <dbReference type="NCBI Taxonomy" id="248905"/>
    <lineage>
        <taxon>Bacteria</taxon>
        <taxon>Pseudomonadati</taxon>
        <taxon>Bacteroidota</taxon>
        <taxon>Flavobacteriia</taxon>
        <taxon>Flavobacteriales</taxon>
        <taxon>Flavobacteriaceae</taxon>
        <taxon>Zobellia</taxon>
    </lineage>
</organism>